<keyword evidence="2" id="KW-0378">Hydrolase</keyword>
<dbReference type="RefSeq" id="WP_154829046.1">
    <property type="nucleotide sequence ID" value="NZ_BAAAQH010000005.1"/>
</dbReference>
<dbReference type="CDD" id="cd18791">
    <property type="entry name" value="SF2_C_RHA"/>
    <property type="match status" value="1"/>
</dbReference>
<evidence type="ECO:0000256" key="1">
    <source>
        <dbReference type="ARBA" id="ARBA00022741"/>
    </source>
</evidence>
<keyword evidence="3 8" id="KW-0347">Helicase</keyword>
<feature type="region of interest" description="Disordered" evidence="5">
    <location>
        <begin position="517"/>
        <end position="550"/>
    </location>
</feature>
<keyword evidence="1" id="KW-0547">Nucleotide-binding</keyword>
<proteinExistence type="predicted"/>
<dbReference type="InterPro" id="IPR013689">
    <property type="entry name" value="RNA_helicase_ATP-dep_HrpB_C"/>
</dbReference>
<dbReference type="SMART" id="SM00847">
    <property type="entry name" value="HA2"/>
    <property type="match status" value="1"/>
</dbReference>
<evidence type="ECO:0000256" key="3">
    <source>
        <dbReference type="ARBA" id="ARBA00022806"/>
    </source>
</evidence>
<sequence>MSAFDLDRIGRGLPFARALPALRDALATVGTAVVQAPPGTGKTTLVPPAVADAVSGRVVVTQPRRVAARSAARRLAALTGTETGGVAGYTVRGDSRVGRDTLVEFVTPGVLVRRLLADPDLPGVGAVVLDEVHERDVESDLAFALLCEVRQLRDDLPVVAMSATVEAGRFARLLGGGTAAGDTAAPVFDVPAEPHPLEIRYAPPPTARLDARGVTDAFLDHVAAVTAREVAASGVDALVFLPGVREIERVVRALSARSGDAVEVLPLHGGLDAAAQDRAVSGSGRRTGAGDTALPRIVVSTDLAESSLTVPGVRLVVDACLSREPRRDTARDMTGLVTVSASRDSCVQRSGRAARLGPGVAVRCLTEQEYSHLPDHRTPAIATSDLTTFALDVACWGAPRGEGLALPDPPPSGEIARAEAVLHGLGGVDDDGRVTDRGRDLARVPADPRHARALLDGAGLVGATAAAEVVAMLASGRRSPGGDLVADLRALRSGRAPDASSWEQEVRRLERIVRGDRGAGRADGRADGRGDGRGGNGGGGNGGRGQSGGGIPLADAVGAVVALAHPDRVARRRGDQYTFASGTGAVVPPGSALAGHEWLAVAEVGRASGRAAGEAGAVIRAGAVVDRPTAERAASHLLDDDETAVFDRGSVAGRRIRRLGAIELSSTPVRPSPAAAGRAVAAAVRAGGLAALGPDDDAVRLWRRLGLAHRELGLPWPDVSADGLAERLDDWLGPEIDALAHGSRLAGRGLGPALRRLLPWPEAGRFDELVPDRLQVPSSSSYRVDYPEVGSDGPPVLAVKLQECFGWTTSPRVCDGRVPVTVHLLSPAGRPLAVTRDLAFFWREAYPGVRAEMRGRYPRHPWPEDPMSAEPTRRTNRRR</sequence>
<evidence type="ECO:0000313" key="8">
    <source>
        <dbReference type="EMBL" id="SMO53337.1"/>
    </source>
</evidence>
<accession>A0ABY1MZB9</accession>
<evidence type="ECO:0000256" key="5">
    <source>
        <dbReference type="SAM" id="MobiDB-lite"/>
    </source>
</evidence>
<dbReference type="InterPro" id="IPR001650">
    <property type="entry name" value="Helicase_C-like"/>
</dbReference>
<dbReference type="PANTHER" id="PTHR43519">
    <property type="entry name" value="ATP-DEPENDENT RNA HELICASE HRPB"/>
    <property type="match status" value="1"/>
</dbReference>
<dbReference type="Proteomes" id="UP000315460">
    <property type="component" value="Unassembled WGS sequence"/>
</dbReference>
<gene>
    <name evidence="8" type="ORF">SAMN06265174_102184</name>
</gene>
<dbReference type="GO" id="GO:0004386">
    <property type="term" value="F:helicase activity"/>
    <property type="evidence" value="ECO:0007669"/>
    <property type="project" value="UniProtKB-KW"/>
</dbReference>
<dbReference type="Gene3D" id="1.20.120.1080">
    <property type="match status" value="1"/>
</dbReference>
<dbReference type="Pfam" id="PF08482">
    <property type="entry name" value="HrpB_C"/>
    <property type="match status" value="1"/>
</dbReference>
<dbReference type="CDD" id="cd17990">
    <property type="entry name" value="DEXHc_HrpB"/>
    <property type="match status" value="1"/>
</dbReference>
<dbReference type="SMART" id="SM00487">
    <property type="entry name" value="DEXDc"/>
    <property type="match status" value="1"/>
</dbReference>
<keyword evidence="9" id="KW-1185">Reference proteome</keyword>
<dbReference type="InterPro" id="IPR002464">
    <property type="entry name" value="DNA/RNA_helicase_DEAH_CS"/>
</dbReference>
<dbReference type="InterPro" id="IPR014001">
    <property type="entry name" value="Helicase_ATP-bd"/>
</dbReference>
<feature type="domain" description="Helicase C-terminal" evidence="7">
    <location>
        <begin position="218"/>
        <end position="397"/>
    </location>
</feature>
<dbReference type="Pfam" id="PF00270">
    <property type="entry name" value="DEAD"/>
    <property type="match status" value="1"/>
</dbReference>
<dbReference type="SMART" id="SM00490">
    <property type="entry name" value="HELICc"/>
    <property type="match status" value="1"/>
</dbReference>
<evidence type="ECO:0000259" key="7">
    <source>
        <dbReference type="PROSITE" id="PS51194"/>
    </source>
</evidence>
<evidence type="ECO:0000259" key="6">
    <source>
        <dbReference type="PROSITE" id="PS51192"/>
    </source>
</evidence>
<dbReference type="InterPro" id="IPR010225">
    <property type="entry name" value="HrpB"/>
</dbReference>
<organism evidence="8 9">
    <name type="scientific">Dietzia kunjamensis subsp. schimae</name>
    <dbReference type="NCBI Taxonomy" id="498198"/>
    <lineage>
        <taxon>Bacteria</taxon>
        <taxon>Bacillati</taxon>
        <taxon>Actinomycetota</taxon>
        <taxon>Actinomycetes</taxon>
        <taxon>Mycobacteriales</taxon>
        <taxon>Dietziaceae</taxon>
        <taxon>Dietzia</taxon>
    </lineage>
</organism>
<dbReference type="InterPro" id="IPR049614">
    <property type="entry name" value="HrpB_DEXH"/>
</dbReference>
<dbReference type="Pfam" id="PF00271">
    <property type="entry name" value="Helicase_C"/>
    <property type="match status" value="1"/>
</dbReference>
<evidence type="ECO:0000256" key="4">
    <source>
        <dbReference type="ARBA" id="ARBA00022840"/>
    </source>
</evidence>
<feature type="compositionally biased region" description="Basic and acidic residues" evidence="5">
    <location>
        <begin position="517"/>
        <end position="532"/>
    </location>
</feature>
<dbReference type="PIRSF" id="PIRSF005496">
    <property type="entry name" value="ATP_hel_hrpB"/>
    <property type="match status" value="1"/>
</dbReference>
<dbReference type="Gene3D" id="3.40.50.300">
    <property type="entry name" value="P-loop containing nucleotide triphosphate hydrolases"/>
    <property type="match status" value="2"/>
</dbReference>
<keyword evidence="4" id="KW-0067">ATP-binding</keyword>
<dbReference type="PROSITE" id="PS51192">
    <property type="entry name" value="HELICASE_ATP_BIND_1"/>
    <property type="match status" value="1"/>
</dbReference>
<feature type="region of interest" description="Disordered" evidence="5">
    <location>
        <begin position="855"/>
        <end position="879"/>
    </location>
</feature>
<dbReference type="PANTHER" id="PTHR43519:SF1">
    <property type="entry name" value="ATP-DEPENDENT RNA HELICASE HRPB"/>
    <property type="match status" value="1"/>
</dbReference>
<dbReference type="PROSITE" id="PS51194">
    <property type="entry name" value="HELICASE_CTER"/>
    <property type="match status" value="1"/>
</dbReference>
<dbReference type="InterPro" id="IPR007502">
    <property type="entry name" value="Helicase-assoc_dom"/>
</dbReference>
<name>A0ABY1MZB9_9ACTN</name>
<dbReference type="InterPro" id="IPR027417">
    <property type="entry name" value="P-loop_NTPase"/>
</dbReference>
<feature type="domain" description="Helicase ATP-binding" evidence="6">
    <location>
        <begin position="23"/>
        <end position="164"/>
    </location>
</feature>
<evidence type="ECO:0000313" key="9">
    <source>
        <dbReference type="Proteomes" id="UP000315460"/>
    </source>
</evidence>
<protein>
    <submittedName>
        <fullName evidence="8">ATP-dependent helicase HrpB</fullName>
    </submittedName>
</protein>
<dbReference type="EMBL" id="FXTG01000002">
    <property type="protein sequence ID" value="SMO53337.1"/>
    <property type="molecule type" value="Genomic_DNA"/>
</dbReference>
<dbReference type="InterPro" id="IPR011545">
    <property type="entry name" value="DEAD/DEAH_box_helicase_dom"/>
</dbReference>
<dbReference type="SUPFAM" id="SSF52540">
    <property type="entry name" value="P-loop containing nucleoside triphosphate hydrolases"/>
    <property type="match status" value="1"/>
</dbReference>
<dbReference type="NCBIfam" id="TIGR01970">
    <property type="entry name" value="DEAH_box_HrpB"/>
    <property type="match status" value="1"/>
</dbReference>
<reference evidence="8 9" key="1">
    <citation type="submission" date="2017-05" db="EMBL/GenBank/DDBJ databases">
        <authorList>
            <person name="Varghese N."/>
            <person name="Submissions S."/>
        </authorList>
    </citation>
    <scope>NUCLEOTIDE SEQUENCE [LARGE SCALE GENOMIC DNA]</scope>
    <source>
        <strain evidence="8 9">DSM 45139</strain>
    </source>
</reference>
<feature type="compositionally biased region" description="Gly residues" evidence="5">
    <location>
        <begin position="533"/>
        <end position="550"/>
    </location>
</feature>
<comment type="caution">
    <text evidence="8">The sequence shown here is derived from an EMBL/GenBank/DDBJ whole genome shotgun (WGS) entry which is preliminary data.</text>
</comment>
<dbReference type="PROSITE" id="PS00690">
    <property type="entry name" value="DEAH_ATP_HELICASE"/>
    <property type="match status" value="1"/>
</dbReference>
<evidence type="ECO:0000256" key="2">
    <source>
        <dbReference type="ARBA" id="ARBA00022801"/>
    </source>
</evidence>